<dbReference type="EMBL" id="CP000155">
    <property type="protein sequence ID" value="ABC29722.1"/>
    <property type="molecule type" value="Genomic_DNA"/>
</dbReference>
<dbReference type="AlphaFoldDB" id="Q2SI02"/>
<dbReference type="OrthoDB" id="7869604at2"/>
<feature type="region of interest" description="Disordered" evidence="1">
    <location>
        <begin position="57"/>
        <end position="76"/>
    </location>
</feature>
<organism evidence="2 3">
    <name type="scientific">Hahella chejuensis (strain KCTC 2396)</name>
    <dbReference type="NCBI Taxonomy" id="349521"/>
    <lineage>
        <taxon>Bacteria</taxon>
        <taxon>Pseudomonadati</taxon>
        <taxon>Pseudomonadota</taxon>
        <taxon>Gammaproteobacteria</taxon>
        <taxon>Oceanospirillales</taxon>
        <taxon>Hahellaceae</taxon>
        <taxon>Hahella</taxon>
    </lineage>
</organism>
<evidence type="ECO:0000256" key="1">
    <source>
        <dbReference type="SAM" id="MobiDB-lite"/>
    </source>
</evidence>
<proteinExistence type="predicted"/>
<dbReference type="RefSeq" id="WP_011396791.1">
    <property type="nucleotide sequence ID" value="NC_007645.1"/>
</dbReference>
<reference evidence="2 3" key="1">
    <citation type="journal article" date="2005" name="Nucleic Acids Res.">
        <title>Genomic blueprint of Hahella chejuensis, a marine microbe producing an algicidal agent.</title>
        <authorList>
            <person name="Jeong H."/>
            <person name="Yim J.H."/>
            <person name="Lee C."/>
            <person name="Choi S.-H."/>
            <person name="Park Y.K."/>
            <person name="Yoon S.H."/>
            <person name="Hur C.-G."/>
            <person name="Kang H.-Y."/>
            <person name="Kim D."/>
            <person name="Lee H.H."/>
            <person name="Park K.H."/>
            <person name="Park S.-H."/>
            <person name="Park H.-S."/>
            <person name="Lee H.K."/>
            <person name="Oh T.K."/>
            <person name="Kim J.F."/>
        </authorList>
    </citation>
    <scope>NUCLEOTIDE SEQUENCE [LARGE SCALE GENOMIC DNA]</scope>
    <source>
        <strain evidence="2 3">KCTC 2396</strain>
    </source>
</reference>
<name>Q2SI02_HAHCH</name>
<protein>
    <submittedName>
        <fullName evidence="2">Uncharacterized protein</fullName>
    </submittedName>
</protein>
<evidence type="ECO:0000313" key="2">
    <source>
        <dbReference type="EMBL" id="ABC29722.1"/>
    </source>
</evidence>
<dbReference type="Proteomes" id="UP000000238">
    <property type="component" value="Chromosome"/>
</dbReference>
<evidence type="ECO:0000313" key="3">
    <source>
        <dbReference type="Proteomes" id="UP000000238"/>
    </source>
</evidence>
<gene>
    <name evidence="2" type="ordered locus">HCH_02950</name>
</gene>
<accession>Q2SI02</accession>
<keyword evidence="3" id="KW-1185">Reference proteome</keyword>
<dbReference type="HOGENOM" id="CLU_164819_0_0_6"/>
<dbReference type="KEGG" id="hch:HCH_02950"/>
<feature type="compositionally biased region" description="Basic residues" evidence="1">
    <location>
        <begin position="65"/>
        <end position="76"/>
    </location>
</feature>
<sequence>MEDLNFTYIVKDNEVTIYHHGRKATTLRGDKARQFTEEADSASFGDMQQLMARLTGNYKRGNEKHAKKIRREKYGY</sequence>